<comment type="caution">
    <text evidence="1">The sequence shown here is derived from an EMBL/GenBank/DDBJ whole genome shotgun (WGS) entry which is preliminary data.</text>
</comment>
<dbReference type="EMBL" id="JAWDGP010000935">
    <property type="protein sequence ID" value="KAK3796084.1"/>
    <property type="molecule type" value="Genomic_DNA"/>
</dbReference>
<gene>
    <name evidence="1" type="ORF">RRG08_017574</name>
</gene>
<protein>
    <submittedName>
        <fullName evidence="1">Uncharacterized protein</fullName>
    </submittedName>
</protein>
<proteinExistence type="predicted"/>
<evidence type="ECO:0000313" key="2">
    <source>
        <dbReference type="Proteomes" id="UP001283361"/>
    </source>
</evidence>
<name>A0AAE1AYM5_9GAST</name>
<sequence>MALGLATCGHPAVRCQAFYAVCIIAGITHPPVDDLLTPTPELPFFSLSDWFYLRSRRLEDAIKMVMIRV</sequence>
<organism evidence="1 2">
    <name type="scientific">Elysia crispata</name>
    <name type="common">lettuce slug</name>
    <dbReference type="NCBI Taxonomy" id="231223"/>
    <lineage>
        <taxon>Eukaryota</taxon>
        <taxon>Metazoa</taxon>
        <taxon>Spiralia</taxon>
        <taxon>Lophotrochozoa</taxon>
        <taxon>Mollusca</taxon>
        <taxon>Gastropoda</taxon>
        <taxon>Heterobranchia</taxon>
        <taxon>Euthyneura</taxon>
        <taxon>Panpulmonata</taxon>
        <taxon>Sacoglossa</taxon>
        <taxon>Placobranchoidea</taxon>
        <taxon>Plakobranchidae</taxon>
        <taxon>Elysia</taxon>
    </lineage>
</organism>
<evidence type="ECO:0000313" key="1">
    <source>
        <dbReference type="EMBL" id="KAK3796084.1"/>
    </source>
</evidence>
<accession>A0AAE1AYM5</accession>
<keyword evidence="2" id="KW-1185">Reference proteome</keyword>
<dbReference type="Proteomes" id="UP001283361">
    <property type="component" value="Unassembled WGS sequence"/>
</dbReference>
<dbReference type="AlphaFoldDB" id="A0AAE1AYM5"/>
<reference evidence="1" key="1">
    <citation type="journal article" date="2023" name="G3 (Bethesda)">
        <title>A reference genome for the long-term kleptoplast-retaining sea slug Elysia crispata morphotype clarki.</title>
        <authorList>
            <person name="Eastman K.E."/>
            <person name="Pendleton A.L."/>
            <person name="Shaikh M.A."/>
            <person name="Suttiyut T."/>
            <person name="Ogas R."/>
            <person name="Tomko P."/>
            <person name="Gavelis G."/>
            <person name="Widhalm J.R."/>
            <person name="Wisecaver J.H."/>
        </authorList>
    </citation>
    <scope>NUCLEOTIDE SEQUENCE</scope>
    <source>
        <strain evidence="1">ECLA1</strain>
    </source>
</reference>